<keyword evidence="5" id="KW-1185">Reference proteome</keyword>
<proteinExistence type="predicted"/>
<dbReference type="PROSITE" id="PS50082">
    <property type="entry name" value="WD_REPEATS_2"/>
    <property type="match status" value="1"/>
</dbReference>
<feature type="region of interest" description="Disordered" evidence="2">
    <location>
        <begin position="1272"/>
        <end position="1359"/>
    </location>
</feature>
<dbReference type="InterPro" id="IPR015943">
    <property type="entry name" value="WD40/YVTN_repeat-like_dom_sf"/>
</dbReference>
<feature type="compositionally biased region" description="Polar residues" evidence="2">
    <location>
        <begin position="1349"/>
        <end position="1359"/>
    </location>
</feature>
<dbReference type="Proteomes" id="UP001358417">
    <property type="component" value="Unassembled WGS sequence"/>
</dbReference>
<gene>
    <name evidence="4" type="ORF">LTR84_000653</name>
</gene>
<dbReference type="PANTHER" id="PTHR13950:SF9">
    <property type="entry name" value="RABCONNECTIN-3A"/>
    <property type="match status" value="1"/>
</dbReference>
<dbReference type="SUPFAM" id="SSF50978">
    <property type="entry name" value="WD40 repeat-like"/>
    <property type="match status" value="1"/>
</dbReference>
<organism evidence="4 5">
    <name type="scientific">Exophiala bonariae</name>
    <dbReference type="NCBI Taxonomy" id="1690606"/>
    <lineage>
        <taxon>Eukaryota</taxon>
        <taxon>Fungi</taxon>
        <taxon>Dikarya</taxon>
        <taxon>Ascomycota</taxon>
        <taxon>Pezizomycotina</taxon>
        <taxon>Eurotiomycetes</taxon>
        <taxon>Chaetothyriomycetidae</taxon>
        <taxon>Chaetothyriales</taxon>
        <taxon>Herpotrichiellaceae</taxon>
        <taxon>Exophiala</taxon>
    </lineage>
</organism>
<dbReference type="GO" id="GO:0007035">
    <property type="term" value="P:vacuolar acidification"/>
    <property type="evidence" value="ECO:0007669"/>
    <property type="project" value="TreeGrafter"/>
</dbReference>
<dbReference type="SMART" id="SM00320">
    <property type="entry name" value="WD40"/>
    <property type="match status" value="2"/>
</dbReference>
<dbReference type="RefSeq" id="XP_064712143.1">
    <property type="nucleotide sequence ID" value="XM_064844283.1"/>
</dbReference>
<evidence type="ECO:0000313" key="4">
    <source>
        <dbReference type="EMBL" id="KAK5064819.1"/>
    </source>
</evidence>
<dbReference type="InterPro" id="IPR022033">
    <property type="entry name" value="Rav1p_C"/>
</dbReference>
<dbReference type="PANTHER" id="PTHR13950">
    <property type="entry name" value="RABCONNECTIN-RELATED"/>
    <property type="match status" value="1"/>
</dbReference>
<comment type="caution">
    <text evidence="4">The sequence shown here is derived from an EMBL/GenBank/DDBJ whole genome shotgun (WGS) entry which is preliminary data.</text>
</comment>
<dbReference type="Gene3D" id="2.130.10.10">
    <property type="entry name" value="YVTN repeat-like/Quinoprotein amine dehydrogenase"/>
    <property type="match status" value="2"/>
</dbReference>
<accession>A0AAV9NSY6</accession>
<feature type="compositionally biased region" description="Acidic residues" evidence="2">
    <location>
        <begin position="1304"/>
        <end position="1313"/>
    </location>
</feature>
<protein>
    <recommendedName>
        <fullName evidence="3">RAVE complex protein Rav1 C-terminal domain-containing protein</fullName>
    </recommendedName>
</protein>
<dbReference type="GO" id="GO:0043291">
    <property type="term" value="C:RAVE complex"/>
    <property type="evidence" value="ECO:0007669"/>
    <property type="project" value="TreeGrafter"/>
</dbReference>
<feature type="compositionally biased region" description="Polar residues" evidence="2">
    <location>
        <begin position="1273"/>
        <end position="1292"/>
    </location>
</feature>
<name>A0AAV9NSY6_9EURO</name>
<dbReference type="InterPro" id="IPR001680">
    <property type="entry name" value="WD40_rpt"/>
</dbReference>
<keyword evidence="1" id="KW-0853">WD repeat</keyword>
<feature type="domain" description="RAVE complex protein Rav1 C-terminal" evidence="3">
    <location>
        <begin position="608"/>
        <end position="1259"/>
    </location>
</feature>
<reference evidence="4 5" key="1">
    <citation type="submission" date="2023-08" db="EMBL/GenBank/DDBJ databases">
        <title>Black Yeasts Isolated from many extreme environments.</title>
        <authorList>
            <person name="Coleine C."/>
            <person name="Stajich J.E."/>
            <person name="Selbmann L."/>
        </authorList>
    </citation>
    <scope>NUCLEOTIDE SEQUENCE [LARGE SCALE GENOMIC DNA]</scope>
    <source>
        <strain evidence="4 5">CCFEE 5792</strain>
    </source>
</reference>
<dbReference type="InterPro" id="IPR036322">
    <property type="entry name" value="WD40_repeat_dom_sf"/>
</dbReference>
<evidence type="ECO:0000256" key="2">
    <source>
        <dbReference type="SAM" id="MobiDB-lite"/>
    </source>
</evidence>
<dbReference type="InterPro" id="IPR052208">
    <property type="entry name" value="DmX-like/RAVE_component"/>
</dbReference>
<evidence type="ECO:0000256" key="1">
    <source>
        <dbReference type="PROSITE-ProRule" id="PRU00221"/>
    </source>
</evidence>
<evidence type="ECO:0000259" key="3">
    <source>
        <dbReference type="Pfam" id="PF12234"/>
    </source>
</evidence>
<dbReference type="Pfam" id="PF12234">
    <property type="entry name" value="Rav1p_C"/>
    <property type="match status" value="1"/>
</dbReference>
<dbReference type="GeneID" id="89968875"/>
<dbReference type="EMBL" id="JAVRRD010000001">
    <property type="protein sequence ID" value="KAK5064819.1"/>
    <property type="molecule type" value="Genomic_DNA"/>
</dbReference>
<evidence type="ECO:0000313" key="5">
    <source>
        <dbReference type="Proteomes" id="UP001358417"/>
    </source>
</evidence>
<feature type="repeat" description="WD" evidence="1">
    <location>
        <begin position="408"/>
        <end position="440"/>
    </location>
</feature>
<sequence>MRAILPGRPQSKRQAISTAHWDGLRIVAYISGNAAIILNGPQTILQTIYVDTVDSLTAITLDEITGRLALCDSDNVYIYRPIGREEGVLSWVQFQELRNPNTVKITSLSWGSTEELLLGGSRLVLWYIPDSGTPIITWDQQLAYPTAMAYLSPDSGLIASVGQHDRLVKIWRRLSYETDGTRFDVSYLPHPSTVTNLHWRKPWHEEQSLDNLLYTFCADNNIRAYTTFDPHALTVLQEVGTINMNDSIQPRRLSVGSMSRRRFAFIIDSRDFARATEKAVQGSNAKVADHALEHLIEIANRTPEICIVLDGLGHMSVWGLENAGYKNRIPPAVFHISHVDGMDIRVPQLRDPEDDYVQFCIFAGGSKPSSLSVLLHAYAGDIDWYDSQITHLFDTAIRKSRTHLISSLAGHSAPIQRIVRNVRGTVVLSATHEGHVSLWQHRNTYSSAPLLRRSTFAANVDIIDAVILSRGRYAVILHSRGLELWDVREAKAERLGKLELIGQIPERITQSRVGSERALTSRVILGYYRDRTTEAWEFLLPAKNDSRPSTGNRFPEMIRSLGGAKLHVHNQHNSLLSVCDNMNSNDHPAAPQQTSGLGFTAALAKDGIVEMVKSFEEPDSTKPRLAAGALLETSIQRPRAMSASGYGKVVLVNEDSSSLSIWDAKTGVWEYEHELDGTDTIKTFAWAVSPQGYPLVAICFDYHIVVLGQVRYAYPDLEPGWVDLRHVRIRDFTTQSIADLCWLKSGDLVVGSGVQFFIFKGYASTHHNRDARPLREIQSALTNDSTSSVMSLLNSLLPIFHPVYLSSLTLLGKFERTKEIIRRLHSELKFFSEGDDLPSFLGFEIRALGSAGEAELSKAGLHNGINGTINDNDHTGAIADISDNLIDNLERNDVYQLGNADKEKLIRDIQVYVDLEKHERSIDANGLRYLQALYTSGSNPVSWRAIAFASLSTSQEILVDLVTRFHGSKLTWEAARKSGMFCWLSDVESLRLQMENIGRTEYTRNEDRNPVDCSLYYLALGKKNVLQGLWRMAIGVREKENTLKLLLNNFNEPRWKSSALKNAYALLSKRRFHYAAAFFLLAGNLWDAVNICVHQLRDLQLAIALARVFTNDNDPQQNSALSAAVLSRLVNETVLPLALESIQGRWMASWAYSTLGHTSLAAQSLVHPLHNVIGKPLCEIVDDADSDNGTSSSQMVGSLSYAANDPLMATLYTQLRAQLVKQNQWRGNLAGIGSKDEWAFVMRCVRLYRRMGCDALALLLVQTWEFIPLGPTKQINSQTTTDEPTQSPQTMGIQRRKTFIDLEREADEEEAAEEEKSRPSGGIFAMLDKEDAKNKKPTKPPPTQFEEPSANSLLDSFGF</sequence>